<reference evidence="1" key="1">
    <citation type="submission" date="2023-03" db="EMBL/GenBank/DDBJ databases">
        <title>Massive genome expansion in bonnet fungi (Mycena s.s.) driven by repeated elements and novel gene families across ecological guilds.</title>
        <authorList>
            <consortium name="Lawrence Berkeley National Laboratory"/>
            <person name="Harder C.B."/>
            <person name="Miyauchi S."/>
            <person name="Viragh M."/>
            <person name="Kuo A."/>
            <person name="Thoen E."/>
            <person name="Andreopoulos B."/>
            <person name="Lu D."/>
            <person name="Skrede I."/>
            <person name="Drula E."/>
            <person name="Henrissat B."/>
            <person name="Morin E."/>
            <person name="Kohler A."/>
            <person name="Barry K."/>
            <person name="LaButti K."/>
            <person name="Morin E."/>
            <person name="Salamov A."/>
            <person name="Lipzen A."/>
            <person name="Mereny Z."/>
            <person name="Hegedus B."/>
            <person name="Baldrian P."/>
            <person name="Stursova M."/>
            <person name="Weitz H."/>
            <person name="Taylor A."/>
            <person name="Grigoriev I.V."/>
            <person name="Nagy L.G."/>
            <person name="Martin F."/>
            <person name="Kauserud H."/>
        </authorList>
    </citation>
    <scope>NUCLEOTIDE SEQUENCE</scope>
    <source>
        <strain evidence="1">CBHHK182m</strain>
    </source>
</reference>
<dbReference type="EMBL" id="JARKIB010000057">
    <property type="protein sequence ID" value="KAJ7752888.1"/>
    <property type="molecule type" value="Genomic_DNA"/>
</dbReference>
<gene>
    <name evidence="1" type="ORF">B0H16DRAFT_1545274</name>
</gene>
<proteinExistence type="predicted"/>
<evidence type="ECO:0000313" key="2">
    <source>
        <dbReference type="Proteomes" id="UP001215598"/>
    </source>
</evidence>
<protein>
    <submittedName>
        <fullName evidence="1">Uncharacterized protein</fullName>
    </submittedName>
</protein>
<dbReference type="Proteomes" id="UP001215598">
    <property type="component" value="Unassembled WGS sequence"/>
</dbReference>
<name>A0AAD7J148_9AGAR</name>
<sequence>MPRTSNINTYYLEDGKVPTFNGDANEDVQIWLSELGAKLIQRHIPREDWVLVGQRFLGKELQEVMEEARNGFEKLEPEGWNWDKFTSALILIHDQVKKDAAGNGEDPPILAIAAGNDPESASSTVSRLRREHPVKTAAAATGLIALGGITVGPAIAGGMKLPNLGVHDELTSLPRLFRSRHSIYFLRCLRRQWLGVRSRTIGRRGRCRRSRGCSNPGIECGCDGTRRLA</sequence>
<organism evidence="1 2">
    <name type="scientific">Mycena metata</name>
    <dbReference type="NCBI Taxonomy" id="1033252"/>
    <lineage>
        <taxon>Eukaryota</taxon>
        <taxon>Fungi</taxon>
        <taxon>Dikarya</taxon>
        <taxon>Basidiomycota</taxon>
        <taxon>Agaricomycotina</taxon>
        <taxon>Agaricomycetes</taxon>
        <taxon>Agaricomycetidae</taxon>
        <taxon>Agaricales</taxon>
        <taxon>Marasmiineae</taxon>
        <taxon>Mycenaceae</taxon>
        <taxon>Mycena</taxon>
    </lineage>
</organism>
<evidence type="ECO:0000313" key="1">
    <source>
        <dbReference type="EMBL" id="KAJ7752888.1"/>
    </source>
</evidence>
<keyword evidence="2" id="KW-1185">Reference proteome</keyword>
<accession>A0AAD7J148</accession>
<dbReference type="AlphaFoldDB" id="A0AAD7J148"/>
<comment type="caution">
    <text evidence="1">The sequence shown here is derived from an EMBL/GenBank/DDBJ whole genome shotgun (WGS) entry which is preliminary data.</text>
</comment>